<protein>
    <submittedName>
        <fullName evidence="1">Uncharacterized protein</fullName>
    </submittedName>
</protein>
<sequence length="106" mass="11671">MDALVAATTLNNDCFPWHTASASMLLPCNNVHDGVEGIFQIIYEALAMPHKDGTASTTSEASKVLLTPKIYMAIRFKMRKARSAAICQITPATAKLKNRELSFQDR</sequence>
<dbReference type="EMBL" id="LFZN01000080">
    <property type="protein sequence ID" value="KXT00105.1"/>
    <property type="molecule type" value="Genomic_DNA"/>
</dbReference>
<comment type="caution">
    <text evidence="1">The sequence shown here is derived from an EMBL/GenBank/DDBJ whole genome shotgun (WGS) entry which is preliminary data.</text>
</comment>
<evidence type="ECO:0000313" key="1">
    <source>
        <dbReference type="EMBL" id="KXT00105.1"/>
    </source>
</evidence>
<reference evidence="1 2" key="1">
    <citation type="submission" date="2015-07" db="EMBL/GenBank/DDBJ databases">
        <title>Comparative genomics of the Sigatoka disease complex on banana suggests a link between parallel evolutionary changes in Pseudocercospora fijiensis and Pseudocercospora eumusae and increased virulence on the banana host.</title>
        <authorList>
            <person name="Chang T.-C."/>
            <person name="Salvucci A."/>
            <person name="Crous P.W."/>
            <person name="Stergiopoulos I."/>
        </authorList>
    </citation>
    <scope>NUCLEOTIDE SEQUENCE [LARGE SCALE GENOMIC DNA]</scope>
    <source>
        <strain evidence="1 2">CBS 114824</strain>
    </source>
</reference>
<evidence type="ECO:0000313" key="2">
    <source>
        <dbReference type="Proteomes" id="UP000070133"/>
    </source>
</evidence>
<proteinExistence type="predicted"/>
<gene>
    <name evidence="1" type="ORF">AC578_5813</name>
</gene>
<name>A0A139HCD0_9PEZI</name>
<dbReference type="Proteomes" id="UP000070133">
    <property type="component" value="Unassembled WGS sequence"/>
</dbReference>
<accession>A0A139HCD0</accession>
<organism evidence="1 2">
    <name type="scientific">Pseudocercospora eumusae</name>
    <dbReference type="NCBI Taxonomy" id="321146"/>
    <lineage>
        <taxon>Eukaryota</taxon>
        <taxon>Fungi</taxon>
        <taxon>Dikarya</taxon>
        <taxon>Ascomycota</taxon>
        <taxon>Pezizomycotina</taxon>
        <taxon>Dothideomycetes</taxon>
        <taxon>Dothideomycetidae</taxon>
        <taxon>Mycosphaerellales</taxon>
        <taxon>Mycosphaerellaceae</taxon>
        <taxon>Pseudocercospora</taxon>
    </lineage>
</organism>
<dbReference type="AlphaFoldDB" id="A0A139HCD0"/>
<keyword evidence="2" id="KW-1185">Reference proteome</keyword>